<dbReference type="GO" id="GO:0031072">
    <property type="term" value="F:heat shock protein binding"/>
    <property type="evidence" value="ECO:0007669"/>
    <property type="project" value="TreeGrafter"/>
</dbReference>
<dbReference type="InterPro" id="IPR056453">
    <property type="entry name" value="HTH_DNAJC9"/>
</dbReference>
<feature type="region of interest" description="Disordered" evidence="1">
    <location>
        <begin position="206"/>
        <end position="268"/>
    </location>
</feature>
<feature type="region of interest" description="Disordered" evidence="1">
    <location>
        <begin position="291"/>
        <end position="376"/>
    </location>
</feature>
<dbReference type="Gene3D" id="1.10.287.110">
    <property type="entry name" value="DnaJ domain"/>
    <property type="match status" value="1"/>
</dbReference>
<dbReference type="OrthoDB" id="110024at2759"/>
<dbReference type="AlphaFoldDB" id="A0A0L6VJS2"/>
<organism evidence="3 4">
    <name type="scientific">Puccinia sorghi</name>
    <dbReference type="NCBI Taxonomy" id="27349"/>
    <lineage>
        <taxon>Eukaryota</taxon>
        <taxon>Fungi</taxon>
        <taxon>Dikarya</taxon>
        <taxon>Basidiomycota</taxon>
        <taxon>Pucciniomycotina</taxon>
        <taxon>Pucciniomycetes</taxon>
        <taxon>Pucciniales</taxon>
        <taxon>Pucciniaceae</taxon>
        <taxon>Puccinia</taxon>
    </lineage>
</organism>
<evidence type="ECO:0000256" key="1">
    <source>
        <dbReference type="SAM" id="MobiDB-lite"/>
    </source>
</evidence>
<protein>
    <recommendedName>
        <fullName evidence="2">J domain-containing protein</fullName>
    </recommendedName>
</protein>
<dbReference type="GO" id="GO:0005634">
    <property type="term" value="C:nucleus"/>
    <property type="evidence" value="ECO:0007669"/>
    <property type="project" value="TreeGrafter"/>
</dbReference>
<dbReference type="EMBL" id="LAVV01005519">
    <property type="protein sequence ID" value="KNZ60812.1"/>
    <property type="molecule type" value="Genomic_DNA"/>
</dbReference>
<dbReference type="PRINTS" id="PR00625">
    <property type="entry name" value="JDOMAIN"/>
</dbReference>
<dbReference type="PANTHER" id="PTHR44144:SF1">
    <property type="entry name" value="DNAJ HOMOLOG SUBFAMILY C MEMBER 9"/>
    <property type="match status" value="1"/>
</dbReference>
<dbReference type="Pfam" id="PF23302">
    <property type="entry name" value="HTH_DNAJC9"/>
    <property type="match status" value="1"/>
</dbReference>
<dbReference type="InterPro" id="IPR052594">
    <property type="entry name" value="J_domain-containing_protein"/>
</dbReference>
<dbReference type="VEuPathDB" id="FungiDB:VP01_1496g3"/>
<dbReference type="SMART" id="SM00271">
    <property type="entry name" value="DnaJ"/>
    <property type="match status" value="1"/>
</dbReference>
<keyword evidence="4" id="KW-1185">Reference proteome</keyword>
<evidence type="ECO:0000313" key="4">
    <source>
        <dbReference type="Proteomes" id="UP000037035"/>
    </source>
</evidence>
<gene>
    <name evidence="3" type="ORF">VP01_1496g3</name>
</gene>
<sequence>MAKDEEGMQTTLPKDAGEEEDLYTILGLSSREATTEEIRRAYRKRALRYHPDKISSTRSEEEKQQARHMFHQVGLAYKILSDPQLRLRYDSTGNTDDTPFLDGLHDQASWSAYFKDLWAGEVNAQSIDEFANKYRARNVRLELMDGVWGEYGIGSEEELQDLRSHYLEFDGSLEEILGHTMCATEECEPRLIERIDGMIKEGSIPTKAAWERGKKDTKARAKRHRQAAKESQEAEELAKELGVHEKLFPNKKKKKSNNEQDEDEPDNSSLQALIRANAASKHDALIAHLEAKARTESSSRRASKKLSQSNPKKRKAASSAIPENPSADYSSTQEPTEDEFQKIQAALIANKKSKKRAPDSSSQNRPSSSSSKKKQT</sequence>
<dbReference type="Proteomes" id="UP000037035">
    <property type="component" value="Unassembled WGS sequence"/>
</dbReference>
<reference evidence="3 4" key="1">
    <citation type="submission" date="2015-08" db="EMBL/GenBank/DDBJ databases">
        <title>Next Generation Sequencing and Analysis of the Genome of Puccinia sorghi L Schw, the Causal Agent of Maize Common Rust.</title>
        <authorList>
            <person name="Rochi L."/>
            <person name="Burguener G."/>
            <person name="Darino M."/>
            <person name="Turjanski A."/>
            <person name="Kreff E."/>
            <person name="Dieguez M.J."/>
            <person name="Sacco F."/>
        </authorList>
    </citation>
    <scope>NUCLEOTIDE SEQUENCE [LARGE SCALE GENOMIC DNA]</scope>
    <source>
        <strain evidence="3 4">RO10H11247</strain>
    </source>
</reference>
<proteinExistence type="predicted"/>
<evidence type="ECO:0000259" key="2">
    <source>
        <dbReference type="PROSITE" id="PS50076"/>
    </source>
</evidence>
<feature type="compositionally biased region" description="Basic and acidic residues" evidence="1">
    <location>
        <begin position="209"/>
        <end position="219"/>
    </location>
</feature>
<dbReference type="SUPFAM" id="SSF46565">
    <property type="entry name" value="Chaperone J-domain"/>
    <property type="match status" value="1"/>
</dbReference>
<dbReference type="InterPro" id="IPR001623">
    <property type="entry name" value="DnaJ_domain"/>
</dbReference>
<name>A0A0L6VJS2_9BASI</name>
<feature type="domain" description="J" evidence="2">
    <location>
        <begin position="21"/>
        <end position="93"/>
    </location>
</feature>
<dbReference type="GO" id="GO:0005737">
    <property type="term" value="C:cytoplasm"/>
    <property type="evidence" value="ECO:0007669"/>
    <property type="project" value="TreeGrafter"/>
</dbReference>
<dbReference type="PROSITE" id="PS50076">
    <property type="entry name" value="DNAJ_2"/>
    <property type="match status" value="1"/>
</dbReference>
<feature type="compositionally biased region" description="Low complexity" evidence="1">
    <location>
        <begin position="360"/>
        <end position="370"/>
    </location>
</feature>
<evidence type="ECO:0000313" key="3">
    <source>
        <dbReference type="EMBL" id="KNZ60812.1"/>
    </source>
</evidence>
<feature type="compositionally biased region" description="Basic and acidic residues" evidence="1">
    <location>
        <begin position="227"/>
        <end position="248"/>
    </location>
</feature>
<comment type="caution">
    <text evidence="3">The sequence shown here is derived from an EMBL/GenBank/DDBJ whole genome shotgun (WGS) entry which is preliminary data.</text>
</comment>
<dbReference type="PANTHER" id="PTHR44144">
    <property type="entry name" value="DNAJ HOMOLOG SUBFAMILY C MEMBER 9"/>
    <property type="match status" value="1"/>
</dbReference>
<dbReference type="InterPro" id="IPR036869">
    <property type="entry name" value="J_dom_sf"/>
</dbReference>
<dbReference type="CDD" id="cd06257">
    <property type="entry name" value="DnaJ"/>
    <property type="match status" value="1"/>
</dbReference>
<dbReference type="Pfam" id="PF00226">
    <property type="entry name" value="DnaJ"/>
    <property type="match status" value="1"/>
</dbReference>
<accession>A0A0L6VJS2</accession>